<organism evidence="2 3">
    <name type="scientific">Lachancea lanzarotensis</name>
    <dbReference type="NCBI Taxonomy" id="1245769"/>
    <lineage>
        <taxon>Eukaryota</taxon>
        <taxon>Fungi</taxon>
        <taxon>Dikarya</taxon>
        <taxon>Ascomycota</taxon>
        <taxon>Saccharomycotina</taxon>
        <taxon>Saccharomycetes</taxon>
        <taxon>Saccharomycetales</taxon>
        <taxon>Saccharomycetaceae</taxon>
        <taxon>Lachancea</taxon>
    </lineage>
</organism>
<name>A0A0C7MLV9_9SACH</name>
<proteinExistence type="predicted"/>
<dbReference type="HOGENOM" id="CLU_912377_0_0_1"/>
<evidence type="ECO:0000313" key="3">
    <source>
        <dbReference type="Proteomes" id="UP000054304"/>
    </source>
</evidence>
<dbReference type="RefSeq" id="XP_022627061.1">
    <property type="nucleotide sequence ID" value="XM_022773546.1"/>
</dbReference>
<dbReference type="Proteomes" id="UP000054304">
    <property type="component" value="Unassembled WGS sequence"/>
</dbReference>
<keyword evidence="3" id="KW-1185">Reference proteome</keyword>
<gene>
    <name evidence="2" type="ORF">LALA0_S02e00408g</name>
</gene>
<sequence length="315" mass="34657">MKLTKLVGLISASFAVHSKFALAKWPDQSLYRLSNSVAKSQNVAVVNTTSECQDQTVSMMTSALSYQVDIDVIERYLLEGVSVLKTLLNGKTQFNALDLMDIATVQLHWFPPTNLDLSKVSLAAQFAQVKTIYYSSPLLRHGHQWIGNIAKTSFQSSQWRTLSQSAIQAWANLESTTPAVHSLFLEVNRIVHAPETLKMFVKLKNEWTKSTPNCQKPIHATVSLKNGKKSAAKAMAAAARIPSRIVDLGSPKPGNIPVFYQQRSTILNSTDVNHTNLTAPVVIKDDESAAVTSYRFHSWSIMGAAVLVISGAILF</sequence>
<dbReference type="EMBL" id="LN736361">
    <property type="protein sequence ID" value="CEP60822.1"/>
    <property type="molecule type" value="Genomic_DNA"/>
</dbReference>
<feature type="signal peptide" evidence="1">
    <location>
        <begin position="1"/>
        <end position="23"/>
    </location>
</feature>
<accession>A0A0C7MLV9</accession>
<dbReference type="GeneID" id="34684229"/>
<dbReference type="AlphaFoldDB" id="A0A0C7MLV9"/>
<feature type="chain" id="PRO_5002195168" evidence="1">
    <location>
        <begin position="24"/>
        <end position="315"/>
    </location>
</feature>
<dbReference type="OrthoDB" id="4034917at2759"/>
<protein>
    <submittedName>
        <fullName evidence="2">LALA0S02e00408g1_1</fullName>
    </submittedName>
</protein>
<reference evidence="2 3" key="1">
    <citation type="submission" date="2014-12" db="EMBL/GenBank/DDBJ databases">
        <authorList>
            <person name="Neuveglise Cecile"/>
        </authorList>
    </citation>
    <scope>NUCLEOTIDE SEQUENCE [LARGE SCALE GENOMIC DNA]</scope>
    <source>
        <strain evidence="2 3">CBS 12615</strain>
    </source>
</reference>
<evidence type="ECO:0000313" key="2">
    <source>
        <dbReference type="EMBL" id="CEP60822.1"/>
    </source>
</evidence>
<evidence type="ECO:0000256" key="1">
    <source>
        <dbReference type="SAM" id="SignalP"/>
    </source>
</evidence>
<keyword evidence="1" id="KW-0732">Signal</keyword>